<name>A0AAD1XEV7_EUPCR</name>
<dbReference type="Pfam" id="PF13499">
    <property type="entry name" value="EF-hand_7"/>
    <property type="match status" value="1"/>
</dbReference>
<dbReference type="InterPro" id="IPR035892">
    <property type="entry name" value="C2_domain_sf"/>
</dbReference>
<dbReference type="AlphaFoldDB" id="A0AAD1XEV7"/>
<evidence type="ECO:0000256" key="5">
    <source>
        <dbReference type="ARBA" id="ARBA00023069"/>
    </source>
</evidence>
<dbReference type="Pfam" id="PF11618">
    <property type="entry name" value="C2-C2_1"/>
    <property type="match status" value="1"/>
</dbReference>
<feature type="region of interest" description="Disordered" evidence="8">
    <location>
        <begin position="163"/>
        <end position="207"/>
    </location>
</feature>
<protein>
    <recommendedName>
        <fullName evidence="13">Calmodulin</fullName>
    </recommendedName>
</protein>
<dbReference type="GO" id="GO:0005856">
    <property type="term" value="C:cytoskeleton"/>
    <property type="evidence" value="ECO:0007669"/>
    <property type="project" value="UniProtKB-ARBA"/>
</dbReference>
<keyword evidence="3" id="KW-0106">Calcium</keyword>
<dbReference type="EMBL" id="CAMPGE010009852">
    <property type="protein sequence ID" value="CAI2368712.1"/>
    <property type="molecule type" value="Genomic_DNA"/>
</dbReference>
<evidence type="ECO:0000256" key="3">
    <source>
        <dbReference type="ARBA" id="ARBA00022837"/>
    </source>
</evidence>
<feature type="domain" description="C2" evidence="9">
    <location>
        <begin position="752"/>
        <end position="886"/>
    </location>
</feature>
<dbReference type="InterPro" id="IPR021656">
    <property type="entry name" value="C2-C2_1"/>
</dbReference>
<gene>
    <name evidence="11" type="ORF">ECRASSUSDP1_LOCUS10008</name>
</gene>
<dbReference type="PROSITE" id="PS00018">
    <property type="entry name" value="EF_HAND_1"/>
    <property type="match status" value="3"/>
</dbReference>
<feature type="compositionally biased region" description="Basic and acidic residues" evidence="8">
    <location>
        <begin position="28"/>
        <end position="52"/>
    </location>
</feature>
<keyword evidence="4 7" id="KW-0175">Coiled coil</keyword>
<dbReference type="GO" id="GO:0005509">
    <property type="term" value="F:calcium ion binding"/>
    <property type="evidence" value="ECO:0007669"/>
    <property type="project" value="InterPro"/>
</dbReference>
<evidence type="ECO:0000256" key="2">
    <source>
        <dbReference type="ARBA" id="ARBA00006042"/>
    </source>
</evidence>
<dbReference type="PROSITE" id="PS50222">
    <property type="entry name" value="EF_HAND_2"/>
    <property type="match status" value="3"/>
</dbReference>
<evidence type="ECO:0008006" key="13">
    <source>
        <dbReference type="Google" id="ProtNLM"/>
    </source>
</evidence>
<dbReference type="Proteomes" id="UP001295684">
    <property type="component" value="Unassembled WGS sequence"/>
</dbReference>
<dbReference type="Pfam" id="PF13202">
    <property type="entry name" value="EF-hand_5"/>
    <property type="match status" value="1"/>
</dbReference>
<feature type="region of interest" description="Disordered" evidence="8">
    <location>
        <begin position="1014"/>
        <end position="1088"/>
    </location>
</feature>
<evidence type="ECO:0000256" key="8">
    <source>
        <dbReference type="SAM" id="MobiDB-lite"/>
    </source>
</evidence>
<dbReference type="InterPro" id="IPR031139">
    <property type="entry name" value="RPGRIP1_fam"/>
</dbReference>
<evidence type="ECO:0000256" key="1">
    <source>
        <dbReference type="ARBA" id="ARBA00004138"/>
    </source>
</evidence>
<sequence>MAMNSDLRGETDLSRRGGDPDLDAMEDYFMKETDKGKKIAEKHGTPGKDNKNVRGVKNLSKEERAERFYNLLDENIKLKTHQALLDGELVKTGTRLQRIKEMIARERKLNGGNFGIGFGKQIDEIIDTNTELSLDNDKLRSIIKGLKARMAEMIRNGYTKPGMGNTRGYVSGSSAYRPPKRKGASKGGKRPASSFRKSARRLNDDIGNPNLVKDKDLAITKLKESLETQASITETLQKQVEKLRNEKRELKDQIHDLAENVDDRDKELHRLKGDLNYKQKDSSKLEELKADNQVLKTQVITLQSNQGSADDHRKHIQDLHNEKNELERKLTSLLTDPFFRREAGNEYGQKMLDLETENDKLQKELEFYKEKENERNEELDKLKTDYNKMSDEQHHSKVSGIGYRFGKDGTPVDLEDMKKALLTMDPSVFRATMDQVNHDGTEPIWAKIDFLEQMGVGIDINPDDPKSFEKTVELMRHDKRELAASLEKAQQLLQLQYDLERENKEYYKAELAEHNARIKELTLRLEESRKIADQRMDEINNLKKMTSEMRSQYQKGYDPKEEAEAKDYSKLDADTDFSLITGETDIKPGENMLDLALDKAEYYTHSLSQVVESDILSEKAFLSFATVEFYDHDVKATVLTNGLEPEYLTLFSFKNKVDNYYIEFLQLNRIKVEIFKSKAQKVEKIGFANIVLRELVERDYDTLQGMKTPVVTGIIHINSCVDPSINIGVIKYKMRMRQPLNEALKWYREKNNLNTIQRSKKVTQQYLSTKVISINVVGCEDLVSRNNRNQKRMKPFFHYIFYKFDEVFSKIYEGQNPEMNEIKTFTTEVDNKFKNYTEEKRFEIHVFDDAIKPSVHDEENSIDDMIGVAYIPLFEVAQGNNLYDKFAIKDYNGNVNGMMEVKITLHNSLEDINAPFAQSVQYKNNDWTSEFLFKVCLRYAAKPNMDLNNLYAIFSKGENDISRRNFRDTIVPRKSGVTESEIESFIKECEPFQRRGYMTKEQFLQIMKGPFRRATNENRIRQKELRGRRDSEDDSEDDFRRATEKSRRETKPESHRTGRSHKSDRSHKSSRRDRRDEKEEKKDSKPQLELKEEEIEKIKRYNQEDLERIKNKIRDFVINEEVSLKGVYEFIDKDGDNRLDLAEFTTKIKNVKIDVTDIEAKALFYYVDANESGEITYKEFSTALHDIHMECIFQKIRKIVKGIGSNLDKLFSEIDSKDKGYWNKEDYKEFVGMYCDSLKKYEVDDLLAHLDRNGDNRIDKGELGRALDLS</sequence>
<proteinExistence type="inferred from homology"/>
<keyword evidence="12" id="KW-1185">Reference proteome</keyword>
<accession>A0AAD1XEV7</accession>
<feature type="compositionally biased region" description="Basic and acidic residues" evidence="8">
    <location>
        <begin position="1038"/>
        <end position="1088"/>
    </location>
</feature>
<dbReference type="SMART" id="SM00054">
    <property type="entry name" value="EFh"/>
    <property type="match status" value="3"/>
</dbReference>
<dbReference type="InterPro" id="IPR011992">
    <property type="entry name" value="EF-hand-dom_pair"/>
</dbReference>
<dbReference type="InterPro" id="IPR002048">
    <property type="entry name" value="EF_hand_dom"/>
</dbReference>
<feature type="coiled-coil region" evidence="7">
    <location>
        <begin position="472"/>
        <end position="531"/>
    </location>
</feature>
<feature type="domain" description="EF-hand" evidence="10">
    <location>
        <begin position="1155"/>
        <end position="1190"/>
    </location>
</feature>
<evidence type="ECO:0000313" key="11">
    <source>
        <dbReference type="EMBL" id="CAI2368712.1"/>
    </source>
</evidence>
<comment type="caution">
    <text evidence="11">The sequence shown here is derived from an EMBL/GenBank/DDBJ whole genome shotgun (WGS) entry which is preliminary data.</text>
</comment>
<organism evidence="11 12">
    <name type="scientific">Euplotes crassus</name>
    <dbReference type="NCBI Taxonomy" id="5936"/>
    <lineage>
        <taxon>Eukaryota</taxon>
        <taxon>Sar</taxon>
        <taxon>Alveolata</taxon>
        <taxon>Ciliophora</taxon>
        <taxon>Intramacronucleata</taxon>
        <taxon>Spirotrichea</taxon>
        <taxon>Hypotrichia</taxon>
        <taxon>Euplotida</taxon>
        <taxon>Euplotidae</taxon>
        <taxon>Moneuplotes</taxon>
    </lineage>
</organism>
<comment type="similarity">
    <text evidence="2">Belongs to the RPGRIP1 family.</text>
</comment>
<feature type="compositionally biased region" description="Basic residues" evidence="8">
    <location>
        <begin position="178"/>
        <end position="189"/>
    </location>
</feature>
<dbReference type="InterPro" id="IPR018247">
    <property type="entry name" value="EF_Hand_1_Ca_BS"/>
</dbReference>
<evidence type="ECO:0000259" key="9">
    <source>
        <dbReference type="PROSITE" id="PS50004"/>
    </source>
</evidence>
<dbReference type="Gene3D" id="2.60.40.150">
    <property type="entry name" value="C2 domain"/>
    <property type="match status" value="2"/>
</dbReference>
<evidence type="ECO:0000256" key="4">
    <source>
        <dbReference type="ARBA" id="ARBA00023054"/>
    </source>
</evidence>
<dbReference type="SUPFAM" id="SSF49562">
    <property type="entry name" value="C2 domain (Calcium/lipid-binding domain, CaLB)"/>
    <property type="match status" value="2"/>
</dbReference>
<feature type="domain" description="EF-hand" evidence="10">
    <location>
        <begin position="1242"/>
        <end position="1270"/>
    </location>
</feature>
<reference evidence="11" key="1">
    <citation type="submission" date="2023-07" db="EMBL/GenBank/DDBJ databases">
        <authorList>
            <consortium name="AG Swart"/>
            <person name="Singh M."/>
            <person name="Singh A."/>
            <person name="Seah K."/>
            <person name="Emmerich C."/>
        </authorList>
    </citation>
    <scope>NUCLEOTIDE SEQUENCE</scope>
    <source>
        <strain evidence="11">DP1</strain>
    </source>
</reference>
<feature type="domain" description="EF-hand" evidence="10">
    <location>
        <begin position="1119"/>
        <end position="1154"/>
    </location>
</feature>
<keyword evidence="5" id="KW-0969">Cilium</keyword>
<feature type="compositionally biased region" description="Basic and acidic residues" evidence="8">
    <location>
        <begin position="7"/>
        <end position="19"/>
    </location>
</feature>
<evidence type="ECO:0000256" key="7">
    <source>
        <dbReference type="SAM" id="Coils"/>
    </source>
</evidence>
<dbReference type="SUPFAM" id="SSF47473">
    <property type="entry name" value="EF-hand"/>
    <property type="match status" value="2"/>
</dbReference>
<keyword evidence="6" id="KW-0966">Cell projection</keyword>
<evidence type="ECO:0000259" key="10">
    <source>
        <dbReference type="PROSITE" id="PS50222"/>
    </source>
</evidence>
<dbReference type="PANTHER" id="PTHR14240">
    <property type="entry name" value="RETINITIS PIGMENTOSA GTPASE REGULATOR-INTERACTING PROTEIN"/>
    <property type="match status" value="1"/>
</dbReference>
<dbReference type="InterPro" id="IPR000008">
    <property type="entry name" value="C2_dom"/>
</dbReference>
<dbReference type="GO" id="GO:0005929">
    <property type="term" value="C:cilium"/>
    <property type="evidence" value="ECO:0007669"/>
    <property type="project" value="UniProtKB-SubCell"/>
</dbReference>
<comment type="subcellular location">
    <subcellularLocation>
        <location evidence="1">Cell projection</location>
        <location evidence="1">Cilium</location>
    </subcellularLocation>
</comment>
<dbReference type="PROSITE" id="PS50004">
    <property type="entry name" value="C2"/>
    <property type="match status" value="1"/>
</dbReference>
<evidence type="ECO:0000256" key="6">
    <source>
        <dbReference type="ARBA" id="ARBA00023273"/>
    </source>
</evidence>
<evidence type="ECO:0000313" key="12">
    <source>
        <dbReference type="Proteomes" id="UP001295684"/>
    </source>
</evidence>
<feature type="compositionally biased region" description="Basic and acidic residues" evidence="8">
    <location>
        <begin position="1014"/>
        <end position="1031"/>
    </location>
</feature>
<feature type="coiled-coil region" evidence="7">
    <location>
        <begin position="226"/>
        <end position="392"/>
    </location>
</feature>
<feature type="region of interest" description="Disordered" evidence="8">
    <location>
        <begin position="1"/>
        <end position="53"/>
    </location>
</feature>
<dbReference type="Gene3D" id="1.10.238.10">
    <property type="entry name" value="EF-hand"/>
    <property type="match status" value="2"/>
</dbReference>